<dbReference type="GO" id="GO:0004803">
    <property type="term" value="F:transposase activity"/>
    <property type="evidence" value="ECO:0007669"/>
    <property type="project" value="InterPro"/>
</dbReference>
<accession>A0A7J5PVQ0</accession>
<dbReference type="Proteomes" id="UP000434604">
    <property type="component" value="Unassembled WGS sequence"/>
</dbReference>
<dbReference type="PANTHER" id="PTHR33055">
    <property type="entry name" value="TRANSPOSASE FOR INSERTION SEQUENCE ELEMENT IS1111A"/>
    <property type="match status" value="1"/>
</dbReference>
<reference evidence="2 3" key="1">
    <citation type="journal article" date="2019" name="Nat. Med.">
        <title>A library of human gut bacterial isolates paired with longitudinal multiomics data enables mechanistic microbiome research.</title>
        <authorList>
            <person name="Poyet M."/>
            <person name="Groussin M."/>
            <person name="Gibbons S.M."/>
            <person name="Avila-Pacheco J."/>
            <person name="Jiang X."/>
            <person name="Kearney S.M."/>
            <person name="Perrotta A.R."/>
            <person name="Berdy B."/>
            <person name="Zhao S."/>
            <person name="Lieberman T.D."/>
            <person name="Swanson P.K."/>
            <person name="Smith M."/>
            <person name="Roesemann S."/>
            <person name="Alexander J.E."/>
            <person name="Rich S.A."/>
            <person name="Livny J."/>
            <person name="Vlamakis H."/>
            <person name="Clish C."/>
            <person name="Bullock K."/>
            <person name="Deik A."/>
            <person name="Scott J."/>
            <person name="Pierce K.A."/>
            <person name="Xavier R.J."/>
            <person name="Alm E.J."/>
        </authorList>
    </citation>
    <scope>NUCLEOTIDE SEQUENCE [LARGE SCALE GENOMIC DNA]</scope>
    <source>
        <strain evidence="2 3">BIOML-A58</strain>
    </source>
</reference>
<dbReference type="GO" id="GO:0006313">
    <property type="term" value="P:DNA transposition"/>
    <property type="evidence" value="ECO:0007669"/>
    <property type="project" value="InterPro"/>
</dbReference>
<feature type="non-terminal residue" evidence="2">
    <location>
        <position position="1"/>
    </location>
</feature>
<comment type="caution">
    <text evidence="2">The sequence shown here is derived from an EMBL/GenBank/DDBJ whole genome shotgun (WGS) entry which is preliminary data.</text>
</comment>
<evidence type="ECO:0000313" key="3">
    <source>
        <dbReference type="Proteomes" id="UP000434604"/>
    </source>
</evidence>
<proteinExistence type="predicted"/>
<dbReference type="InterPro" id="IPR047650">
    <property type="entry name" value="Transpos_IS110"/>
</dbReference>
<dbReference type="Pfam" id="PF02371">
    <property type="entry name" value="Transposase_20"/>
    <property type="match status" value="1"/>
</dbReference>
<dbReference type="InterPro" id="IPR003346">
    <property type="entry name" value="Transposase_20"/>
</dbReference>
<feature type="domain" description="Transposase IS116/IS110/IS902 C-terminal" evidence="1">
    <location>
        <begin position="61"/>
        <end position="147"/>
    </location>
</feature>
<name>A0A7J5PVQ0_9BACE</name>
<protein>
    <submittedName>
        <fullName evidence="2">IS110 family transposase</fullName>
    </submittedName>
</protein>
<feature type="non-terminal residue" evidence="2">
    <location>
        <position position="198"/>
    </location>
</feature>
<dbReference type="AlphaFoldDB" id="A0A7J5PVQ0"/>
<organism evidence="2 3">
    <name type="scientific">Bacteroides xylanisolvens</name>
    <dbReference type="NCBI Taxonomy" id="371601"/>
    <lineage>
        <taxon>Bacteria</taxon>
        <taxon>Pseudomonadati</taxon>
        <taxon>Bacteroidota</taxon>
        <taxon>Bacteroidia</taxon>
        <taxon>Bacteroidales</taxon>
        <taxon>Bacteroidaceae</taxon>
        <taxon>Bacteroides</taxon>
    </lineage>
</organism>
<evidence type="ECO:0000259" key="1">
    <source>
        <dbReference type="Pfam" id="PF02371"/>
    </source>
</evidence>
<dbReference type="PANTHER" id="PTHR33055:SF3">
    <property type="entry name" value="PUTATIVE TRANSPOSASE FOR IS117-RELATED"/>
    <property type="match status" value="1"/>
</dbReference>
<dbReference type="EMBL" id="WDED01000019">
    <property type="protein sequence ID" value="KAB6147036.1"/>
    <property type="molecule type" value="Genomic_DNA"/>
</dbReference>
<gene>
    <name evidence="2" type="ORF">GA398_13445</name>
</gene>
<sequence>QHIAMDVRKQDKEAAEPSKAISFIKRKSKHLMSEIDNAIKECDLMIDRIIESDAELKENYAIITSIKGVARQNGACLLIFTNNFRRFDLDARKIACYYGVAPFGKDSGTSIHSPAKTSHFANKLIKSLLGQAAHCAKKFNPEIREYYNRLIGRGKKPQVALNNVKNKLIRIIVALVRKKVYYDPKTYMFYNAKFTDVK</sequence>
<evidence type="ECO:0000313" key="2">
    <source>
        <dbReference type="EMBL" id="KAB6147036.1"/>
    </source>
</evidence>
<dbReference type="GO" id="GO:0003677">
    <property type="term" value="F:DNA binding"/>
    <property type="evidence" value="ECO:0007669"/>
    <property type="project" value="InterPro"/>
</dbReference>